<organism evidence="2 3">
    <name type="scientific">Mycena rosella</name>
    <name type="common">Pink bonnet</name>
    <name type="synonym">Agaricus rosellus</name>
    <dbReference type="NCBI Taxonomy" id="1033263"/>
    <lineage>
        <taxon>Eukaryota</taxon>
        <taxon>Fungi</taxon>
        <taxon>Dikarya</taxon>
        <taxon>Basidiomycota</taxon>
        <taxon>Agaricomycotina</taxon>
        <taxon>Agaricomycetes</taxon>
        <taxon>Agaricomycetidae</taxon>
        <taxon>Agaricales</taxon>
        <taxon>Marasmiineae</taxon>
        <taxon>Mycenaceae</taxon>
        <taxon>Mycena</taxon>
    </lineage>
</organism>
<feature type="compositionally biased region" description="Basic and acidic residues" evidence="1">
    <location>
        <begin position="309"/>
        <end position="326"/>
    </location>
</feature>
<feature type="region of interest" description="Disordered" evidence="1">
    <location>
        <begin position="47"/>
        <end position="122"/>
    </location>
</feature>
<accession>A0AAD7MCJ7</accession>
<dbReference type="Proteomes" id="UP001221757">
    <property type="component" value="Unassembled WGS sequence"/>
</dbReference>
<feature type="compositionally biased region" description="Basic and acidic residues" evidence="1">
    <location>
        <begin position="980"/>
        <end position="989"/>
    </location>
</feature>
<feature type="compositionally biased region" description="Basic and acidic residues" evidence="1">
    <location>
        <begin position="908"/>
        <end position="937"/>
    </location>
</feature>
<feature type="region of interest" description="Disordered" evidence="1">
    <location>
        <begin position="152"/>
        <end position="209"/>
    </location>
</feature>
<sequence>MRRKPSPVSYDGQGPGTVDLGGGKDDTAESHMVPVTVVSGAVQFSERSRSAGTGAGHSKLGNFGHDSGKRAGDGTSGSSDKGREKIVQMKRAQVGENKTGGQKRHGAVEAEAKAKDGQGSGGDRGQFVYHIGVATIQASDVQLLEIGRRANGSGKVGKVERRQSGNFLDGEDHEGGETQGGKVEPSAGNEEVVQRRVKASEPNVREERKAKRRSILMGNGVTKSQAKMTKAWSMYGTEIKVDGHRSGALEPKKDPLRRGMGSDAHVKPELRVGKHNSHPSRTGTAYIGTVTINGGNIQGSRWIVGSKNVESKEHGEKEQDKEEQNTQEKTYLRVGHKQMIGKDTMANNDGKPQQILWDALTKFETYNDAFEKVAAVCHEWRNTAMSNPLLANNIYLYSEMTHKEMERIIGHTRNNSGNITLHVRLGDGYSGAGGEDDDTDGIMEAITAKAGPILHRCTTIIAGATGEYNTATIMGAMQGWKVPKLQELDLNVEGWMFLEESDNSEYNRFTLFKDAKPELKIITLRSGFTLTFDGPYYTHVTILILRHFFPRHSEPDLKGLISVFQAMPVLQHLELIEAGCDTRRPQKAQKPRAKLEHLTRLIVSISEWTSTIGDVIEVLDMPNLRALELMSNKDHSLYNLTQKCTTSFQQVKVLKASIAISDYRILQSVLALMPMLQTLDTRNARSAKRYEEAEELPPYIYTEMDDEGHTAMCKIAQSCRDRRETLCPKLTQLVVDGQGIGEEEEEMMRKGIKEGGLGRDVSVTFDRCQGVVHVEHSIVIDSPRSGREAGLLRERMETLGKSKKCKRQMGMSTENSIRANGGEVPLQVFPEQPPTDLKGVNKRKRGKGAKHLPNEQHAKTAYERAEAEQGHRAEQVYGETRQTEDQIQLESEDSMKKAKPKRGQALAAEKRRERVKGVDDLRKKDVPRKPENGKGSEVDTSGGRSRGPETADCTTPRSREETSERCGTAGDKPALAGAPENDRYEQKEE</sequence>
<gene>
    <name evidence="2" type="ORF">B0H17DRAFT_1123919</name>
</gene>
<feature type="region of interest" description="Disordered" evidence="1">
    <location>
        <begin position="245"/>
        <end position="267"/>
    </location>
</feature>
<dbReference type="AlphaFoldDB" id="A0AAD7MCJ7"/>
<dbReference type="Gene3D" id="3.80.10.10">
    <property type="entry name" value="Ribonuclease Inhibitor"/>
    <property type="match status" value="1"/>
</dbReference>
<dbReference type="SUPFAM" id="SSF52047">
    <property type="entry name" value="RNI-like"/>
    <property type="match status" value="1"/>
</dbReference>
<comment type="caution">
    <text evidence="2">The sequence shown here is derived from an EMBL/GenBank/DDBJ whole genome shotgun (WGS) entry which is preliminary data.</text>
</comment>
<keyword evidence="3" id="KW-1185">Reference proteome</keyword>
<proteinExistence type="predicted"/>
<evidence type="ECO:0000313" key="3">
    <source>
        <dbReference type="Proteomes" id="UP001221757"/>
    </source>
</evidence>
<reference evidence="2" key="1">
    <citation type="submission" date="2023-03" db="EMBL/GenBank/DDBJ databases">
        <title>Massive genome expansion in bonnet fungi (Mycena s.s.) driven by repeated elements and novel gene families across ecological guilds.</title>
        <authorList>
            <consortium name="Lawrence Berkeley National Laboratory"/>
            <person name="Harder C.B."/>
            <person name="Miyauchi S."/>
            <person name="Viragh M."/>
            <person name="Kuo A."/>
            <person name="Thoen E."/>
            <person name="Andreopoulos B."/>
            <person name="Lu D."/>
            <person name="Skrede I."/>
            <person name="Drula E."/>
            <person name="Henrissat B."/>
            <person name="Morin E."/>
            <person name="Kohler A."/>
            <person name="Barry K."/>
            <person name="LaButti K."/>
            <person name="Morin E."/>
            <person name="Salamov A."/>
            <person name="Lipzen A."/>
            <person name="Mereny Z."/>
            <person name="Hegedus B."/>
            <person name="Baldrian P."/>
            <person name="Stursova M."/>
            <person name="Weitz H."/>
            <person name="Taylor A."/>
            <person name="Grigoriev I.V."/>
            <person name="Nagy L.G."/>
            <person name="Martin F."/>
            <person name="Kauserud H."/>
        </authorList>
    </citation>
    <scope>NUCLEOTIDE SEQUENCE</scope>
    <source>
        <strain evidence="2">CBHHK067</strain>
    </source>
</reference>
<evidence type="ECO:0000256" key="1">
    <source>
        <dbReference type="SAM" id="MobiDB-lite"/>
    </source>
</evidence>
<feature type="region of interest" description="Disordered" evidence="1">
    <location>
        <begin position="816"/>
        <end position="989"/>
    </location>
</feature>
<dbReference type="EMBL" id="JARKIE010000001">
    <property type="protein sequence ID" value="KAJ7710823.1"/>
    <property type="molecule type" value="Genomic_DNA"/>
</dbReference>
<feature type="compositionally biased region" description="Basic residues" evidence="1">
    <location>
        <begin position="840"/>
        <end position="850"/>
    </location>
</feature>
<evidence type="ECO:0000313" key="2">
    <source>
        <dbReference type="EMBL" id="KAJ7710823.1"/>
    </source>
</evidence>
<feature type="region of interest" description="Disordered" evidence="1">
    <location>
        <begin position="1"/>
        <end position="34"/>
    </location>
</feature>
<feature type="compositionally biased region" description="Basic and acidic residues" evidence="1">
    <location>
        <begin position="106"/>
        <end position="116"/>
    </location>
</feature>
<protein>
    <submittedName>
        <fullName evidence="2">Uncharacterized protein</fullName>
    </submittedName>
</protein>
<name>A0AAD7MCJ7_MYCRO</name>
<feature type="compositionally biased region" description="Basic and acidic residues" evidence="1">
    <location>
        <begin position="852"/>
        <end position="874"/>
    </location>
</feature>
<feature type="compositionally biased region" description="Basic and acidic residues" evidence="1">
    <location>
        <begin position="245"/>
        <end position="257"/>
    </location>
</feature>
<dbReference type="InterPro" id="IPR032675">
    <property type="entry name" value="LRR_dom_sf"/>
</dbReference>
<feature type="region of interest" description="Disordered" evidence="1">
    <location>
        <begin position="309"/>
        <end position="328"/>
    </location>
</feature>